<evidence type="ECO:0000313" key="1">
    <source>
        <dbReference type="EMBL" id="CAG6642807.1"/>
    </source>
</evidence>
<protein>
    <submittedName>
        <fullName evidence="1">Uncharacterized protein</fullName>
    </submittedName>
</protein>
<organism evidence="1">
    <name type="scientific">Cacopsylla melanoneura</name>
    <dbReference type="NCBI Taxonomy" id="428564"/>
    <lineage>
        <taxon>Eukaryota</taxon>
        <taxon>Metazoa</taxon>
        <taxon>Ecdysozoa</taxon>
        <taxon>Arthropoda</taxon>
        <taxon>Hexapoda</taxon>
        <taxon>Insecta</taxon>
        <taxon>Pterygota</taxon>
        <taxon>Neoptera</taxon>
        <taxon>Paraneoptera</taxon>
        <taxon>Hemiptera</taxon>
        <taxon>Sternorrhyncha</taxon>
        <taxon>Psylloidea</taxon>
        <taxon>Psyllidae</taxon>
        <taxon>Psyllinae</taxon>
        <taxon>Cacopsylla</taxon>
    </lineage>
</organism>
<name>A0A8D8R5S1_9HEMI</name>
<proteinExistence type="predicted"/>
<sequence length="116" mass="13635">MPNLNFRQKSGYIILSLQVVNQHALPKVELTKILQYSTSLIYKKVSKLENIYSVNFTQYIKPMTEIGRVETYLNPQTNSQRNTIEISQENQRNLKLGEHEIIVFTRSLAFLKRFKD</sequence>
<dbReference type="AlphaFoldDB" id="A0A8D8R5S1"/>
<dbReference type="EMBL" id="HBUF01124310">
    <property type="protein sequence ID" value="CAG6642807.1"/>
    <property type="molecule type" value="Transcribed_RNA"/>
</dbReference>
<accession>A0A8D8R5S1</accession>
<reference evidence="1" key="1">
    <citation type="submission" date="2021-05" db="EMBL/GenBank/DDBJ databases">
        <authorList>
            <person name="Alioto T."/>
            <person name="Alioto T."/>
            <person name="Gomez Garrido J."/>
        </authorList>
    </citation>
    <scope>NUCLEOTIDE SEQUENCE</scope>
</reference>